<accession>V2ZBC9</accession>
<dbReference type="EMBL" id="ACIL03000005">
    <property type="protein sequence ID" value="ESL04220.1"/>
    <property type="molecule type" value="Genomic_DNA"/>
</dbReference>
<keyword evidence="2" id="KW-1185">Reference proteome</keyword>
<protein>
    <submittedName>
        <fullName evidence="1">Uncharacterized protein</fullName>
    </submittedName>
</protein>
<comment type="caution">
    <text evidence="1">The sequence shown here is derived from an EMBL/GenBank/DDBJ whole genome shotgun (WGS) entry which is preliminary data.</text>
</comment>
<name>V2ZBC9_9FIRM</name>
<dbReference type="HOGENOM" id="CLU_3306715_0_0_9"/>
<dbReference type="AlphaFoldDB" id="V2ZBC9"/>
<evidence type="ECO:0000313" key="1">
    <source>
        <dbReference type="EMBL" id="ESL04220.1"/>
    </source>
</evidence>
<sequence length="39" mass="4531">MNCLDDFYIVSKKFEWLISENHEDIVSFVGDTLDISCFG</sequence>
<organism evidence="1 2">
    <name type="scientific">Catonella morbi ATCC 51271</name>
    <dbReference type="NCBI Taxonomy" id="592026"/>
    <lineage>
        <taxon>Bacteria</taxon>
        <taxon>Bacillati</taxon>
        <taxon>Bacillota</taxon>
        <taxon>Clostridia</taxon>
        <taxon>Lachnospirales</taxon>
        <taxon>Lachnospiraceae</taxon>
        <taxon>Catonella</taxon>
    </lineage>
</organism>
<dbReference type="STRING" id="592026.GCWU0000282_000568"/>
<gene>
    <name evidence="1" type="ORF">GCWU0000282_000568</name>
</gene>
<dbReference type="InterPro" id="IPR046644">
    <property type="entry name" value="DUF6756"/>
</dbReference>
<dbReference type="Proteomes" id="UP000018227">
    <property type="component" value="Unassembled WGS sequence"/>
</dbReference>
<reference evidence="1 2" key="1">
    <citation type="submission" date="2013-06" db="EMBL/GenBank/DDBJ databases">
        <authorList>
            <person name="Weinstock G."/>
            <person name="Sodergren E."/>
            <person name="Clifton S."/>
            <person name="Fulton L."/>
            <person name="Fulton B."/>
            <person name="Courtney L."/>
            <person name="Fronick C."/>
            <person name="Harrison M."/>
            <person name="Strong C."/>
            <person name="Farmer C."/>
            <person name="Delahaunty K."/>
            <person name="Markovic C."/>
            <person name="Hall O."/>
            <person name="Minx P."/>
            <person name="Tomlinson C."/>
            <person name="Mitreva M."/>
            <person name="Nelson J."/>
            <person name="Hou S."/>
            <person name="Wollam A."/>
            <person name="Pepin K.H."/>
            <person name="Johnson M."/>
            <person name="Bhonagiri V."/>
            <person name="Nash W.E."/>
            <person name="Warren W."/>
            <person name="Chinwalla A."/>
            <person name="Mardis E.R."/>
            <person name="Wilson R.K."/>
        </authorList>
    </citation>
    <scope>NUCLEOTIDE SEQUENCE [LARGE SCALE GENOMIC DNA]</scope>
    <source>
        <strain evidence="1 2">ATCC 51271</strain>
    </source>
</reference>
<evidence type="ECO:0000313" key="2">
    <source>
        <dbReference type="Proteomes" id="UP000018227"/>
    </source>
</evidence>
<proteinExistence type="predicted"/>
<dbReference type="Pfam" id="PF20541">
    <property type="entry name" value="DUF6756"/>
    <property type="match status" value="1"/>
</dbReference>